<evidence type="ECO:0000256" key="7">
    <source>
        <dbReference type="SAM" id="MobiDB-lite"/>
    </source>
</evidence>
<dbReference type="GO" id="GO:0009279">
    <property type="term" value="C:cell outer membrane"/>
    <property type="evidence" value="ECO:0007669"/>
    <property type="project" value="UniProtKB-SubCell"/>
</dbReference>
<keyword evidence="3" id="KW-0472">Membrane</keyword>
<keyword evidence="9" id="KW-1185">Reference proteome</keyword>
<evidence type="ECO:0000313" key="8">
    <source>
        <dbReference type="EMBL" id="AVY93730.1"/>
    </source>
</evidence>
<keyword evidence="6" id="KW-0449">Lipoprotein</keyword>
<dbReference type="Proteomes" id="UP000244173">
    <property type="component" value="Chromosome"/>
</dbReference>
<accession>A0A2S0P8K2</accession>
<keyword evidence="2" id="KW-0732">Signal</keyword>
<gene>
    <name evidence="8" type="ORF">DAI18_06460</name>
</gene>
<dbReference type="NCBIfam" id="NF047847">
    <property type="entry name" value="SS_mature_LptM"/>
    <property type="match status" value="1"/>
</dbReference>
<dbReference type="RefSeq" id="WP_084299923.1">
    <property type="nucleotide sequence ID" value="NZ_CALFSO010000120.1"/>
</dbReference>
<feature type="compositionally biased region" description="Low complexity" evidence="7">
    <location>
        <begin position="39"/>
        <end position="56"/>
    </location>
</feature>
<dbReference type="PROSITE" id="PS51257">
    <property type="entry name" value="PROKAR_LIPOPROTEIN"/>
    <property type="match status" value="1"/>
</dbReference>
<evidence type="ECO:0000256" key="5">
    <source>
        <dbReference type="ARBA" id="ARBA00023237"/>
    </source>
</evidence>
<protein>
    <submittedName>
        <fullName evidence="8">Sugar transporter</fullName>
    </submittedName>
</protein>
<name>A0A2S0P8K2_9NEIS</name>
<keyword evidence="4" id="KW-0564">Palmitate</keyword>
<feature type="region of interest" description="Disordered" evidence="7">
    <location>
        <begin position="26"/>
        <end position="66"/>
    </location>
</feature>
<dbReference type="STRING" id="1122240.GCA_000620105_01338"/>
<evidence type="ECO:0000256" key="1">
    <source>
        <dbReference type="ARBA" id="ARBA00004459"/>
    </source>
</evidence>
<keyword evidence="8" id="KW-0813">Transport</keyword>
<comment type="subcellular location">
    <subcellularLocation>
        <location evidence="1">Cell outer membrane</location>
        <topology evidence="1">Lipid-anchor</topology>
    </subcellularLocation>
</comment>
<evidence type="ECO:0000256" key="6">
    <source>
        <dbReference type="ARBA" id="ARBA00023288"/>
    </source>
</evidence>
<dbReference type="AlphaFoldDB" id="A0A2S0P8K2"/>
<evidence type="ECO:0000256" key="3">
    <source>
        <dbReference type="ARBA" id="ARBA00023136"/>
    </source>
</evidence>
<sequence length="66" mass="6924">MRRLVLVPLVLTAVLLSACGYKGPLYLPTNPPAKHKSGPTAAPATPARPAAPQTEPVTPDQLPEDQ</sequence>
<evidence type="ECO:0000256" key="4">
    <source>
        <dbReference type="ARBA" id="ARBA00023139"/>
    </source>
</evidence>
<dbReference type="InterPro" id="IPR032831">
    <property type="entry name" value="LptM_cons"/>
</dbReference>
<evidence type="ECO:0000313" key="9">
    <source>
        <dbReference type="Proteomes" id="UP000244173"/>
    </source>
</evidence>
<keyword evidence="8" id="KW-0762">Sugar transport</keyword>
<dbReference type="Pfam" id="PF13627">
    <property type="entry name" value="LptM_cons"/>
    <property type="match status" value="1"/>
</dbReference>
<keyword evidence="5" id="KW-0998">Cell outer membrane</keyword>
<reference evidence="8 9" key="1">
    <citation type="submission" date="2018-04" db="EMBL/GenBank/DDBJ databases">
        <title>Denitrifier Microvirgula.</title>
        <authorList>
            <person name="Anderson E."/>
            <person name="Jang J."/>
            <person name="Ishii S."/>
        </authorList>
    </citation>
    <scope>NUCLEOTIDE SEQUENCE [LARGE SCALE GENOMIC DNA]</scope>
    <source>
        <strain evidence="8 9">BE2.4</strain>
    </source>
</reference>
<organism evidence="8 9">
    <name type="scientific">Microvirgula aerodenitrificans</name>
    <dbReference type="NCBI Taxonomy" id="57480"/>
    <lineage>
        <taxon>Bacteria</taxon>
        <taxon>Pseudomonadati</taxon>
        <taxon>Pseudomonadota</taxon>
        <taxon>Betaproteobacteria</taxon>
        <taxon>Neisseriales</taxon>
        <taxon>Aquaspirillaceae</taxon>
        <taxon>Microvirgula</taxon>
    </lineage>
</organism>
<dbReference type="KEGG" id="maer:DAI18_06460"/>
<dbReference type="EMBL" id="CP028519">
    <property type="protein sequence ID" value="AVY93730.1"/>
    <property type="molecule type" value="Genomic_DNA"/>
</dbReference>
<proteinExistence type="predicted"/>
<evidence type="ECO:0000256" key="2">
    <source>
        <dbReference type="ARBA" id="ARBA00022729"/>
    </source>
</evidence>